<accession>L1J2P0</accession>
<dbReference type="GeneID" id="17299262"/>
<feature type="compositionally biased region" description="Polar residues" evidence="2">
    <location>
        <begin position="216"/>
        <end position="225"/>
    </location>
</feature>
<evidence type="ECO:0000313" key="5">
    <source>
        <dbReference type="Proteomes" id="UP000011087"/>
    </source>
</evidence>
<dbReference type="KEGG" id="gtt:GUITHDRAFT_153476"/>
<keyword evidence="5" id="KW-1185">Reference proteome</keyword>
<feature type="region of interest" description="Disordered" evidence="2">
    <location>
        <begin position="28"/>
        <end position="80"/>
    </location>
</feature>
<gene>
    <name evidence="3" type="ORF">GUITHDRAFT_153476</name>
</gene>
<evidence type="ECO:0000256" key="1">
    <source>
        <dbReference type="SAM" id="Coils"/>
    </source>
</evidence>
<evidence type="ECO:0000256" key="2">
    <source>
        <dbReference type="SAM" id="MobiDB-lite"/>
    </source>
</evidence>
<sequence length="410" mass="45846">MSTENAIPKRTSQKSRRLTIHSVEEVTRRPSIKTKSHLIQSPKTRKVSIAAIPNKHSSPTSRKSISLARTESASRAKTSLSKRLSLPADIATLQEMSDIKAPTKEELKRPASSQKNTSSLLARTRMQKAARKIQMAMAFSLSSQVQAMRNQIDSANEEVLKARAVLEQAHEEIQSVNIRRGWLKMSSSRKLLSPGRGLKLPRWPSRKGDAAGWRLHSSNSPSSKLARSGSHRLLSKNAFVARQPSMRLCSDDIIDEEGNVKTDDQVILASMRNRQNPSEGNNSSFKLKRATTFVSKTEKMKIEQFLAQNSFKKKSTEAKNLIVRGSSKKLISPKLMEQQTEVTQRKVAAEDSVDDDAKEHEVSTWSPQACRRYLPGIGKKWVRTSHGCAVKVLDDILTPRTMLRNAAEVF</sequence>
<dbReference type="AlphaFoldDB" id="L1J2P0"/>
<dbReference type="PaxDb" id="55529-EKX42592"/>
<reference evidence="5" key="2">
    <citation type="submission" date="2012-11" db="EMBL/GenBank/DDBJ databases">
        <authorList>
            <person name="Kuo A."/>
            <person name="Curtis B.A."/>
            <person name="Tanifuji G."/>
            <person name="Burki F."/>
            <person name="Gruber A."/>
            <person name="Irimia M."/>
            <person name="Maruyama S."/>
            <person name="Arias M.C."/>
            <person name="Ball S.G."/>
            <person name="Gile G.H."/>
            <person name="Hirakawa Y."/>
            <person name="Hopkins J.F."/>
            <person name="Rensing S.A."/>
            <person name="Schmutz J."/>
            <person name="Symeonidi A."/>
            <person name="Elias M."/>
            <person name="Eveleigh R.J."/>
            <person name="Herman E.K."/>
            <person name="Klute M.J."/>
            <person name="Nakayama T."/>
            <person name="Obornik M."/>
            <person name="Reyes-Prieto A."/>
            <person name="Armbrust E.V."/>
            <person name="Aves S.J."/>
            <person name="Beiko R.G."/>
            <person name="Coutinho P."/>
            <person name="Dacks J.B."/>
            <person name="Durnford D.G."/>
            <person name="Fast N.M."/>
            <person name="Green B.R."/>
            <person name="Grisdale C."/>
            <person name="Hempe F."/>
            <person name="Henrissat B."/>
            <person name="Hoppner M.P."/>
            <person name="Ishida K.-I."/>
            <person name="Kim E."/>
            <person name="Koreny L."/>
            <person name="Kroth P.G."/>
            <person name="Liu Y."/>
            <person name="Malik S.-B."/>
            <person name="Maier U.G."/>
            <person name="McRose D."/>
            <person name="Mock T."/>
            <person name="Neilson J.A."/>
            <person name="Onodera N.T."/>
            <person name="Poole A.M."/>
            <person name="Pritham E.J."/>
            <person name="Richards T.A."/>
            <person name="Rocap G."/>
            <person name="Roy S.W."/>
            <person name="Sarai C."/>
            <person name="Schaack S."/>
            <person name="Shirato S."/>
            <person name="Slamovits C.H."/>
            <person name="Spencer D.F."/>
            <person name="Suzuki S."/>
            <person name="Worden A.Z."/>
            <person name="Zauner S."/>
            <person name="Barry K."/>
            <person name="Bell C."/>
            <person name="Bharti A.K."/>
            <person name="Crow J.A."/>
            <person name="Grimwood J."/>
            <person name="Kramer R."/>
            <person name="Lindquist E."/>
            <person name="Lucas S."/>
            <person name="Salamov A."/>
            <person name="McFadden G.I."/>
            <person name="Lane C.E."/>
            <person name="Keeling P.J."/>
            <person name="Gray M.W."/>
            <person name="Grigoriev I.V."/>
            <person name="Archibald J.M."/>
        </authorList>
    </citation>
    <scope>NUCLEOTIDE SEQUENCE</scope>
    <source>
        <strain evidence="5">CCMP2712</strain>
    </source>
</reference>
<evidence type="ECO:0000313" key="3">
    <source>
        <dbReference type="EMBL" id="EKX42592.1"/>
    </source>
</evidence>
<feature type="region of interest" description="Disordered" evidence="2">
    <location>
        <begin position="96"/>
        <end position="120"/>
    </location>
</feature>
<protein>
    <submittedName>
        <fullName evidence="3 4">Uncharacterized protein</fullName>
    </submittedName>
</protein>
<reference evidence="3 5" key="1">
    <citation type="journal article" date="2012" name="Nature">
        <title>Algal genomes reveal evolutionary mosaicism and the fate of nucleomorphs.</title>
        <authorList>
            <consortium name="DOE Joint Genome Institute"/>
            <person name="Curtis B.A."/>
            <person name="Tanifuji G."/>
            <person name="Burki F."/>
            <person name="Gruber A."/>
            <person name="Irimia M."/>
            <person name="Maruyama S."/>
            <person name="Arias M.C."/>
            <person name="Ball S.G."/>
            <person name="Gile G.H."/>
            <person name="Hirakawa Y."/>
            <person name="Hopkins J.F."/>
            <person name="Kuo A."/>
            <person name="Rensing S.A."/>
            <person name="Schmutz J."/>
            <person name="Symeonidi A."/>
            <person name="Elias M."/>
            <person name="Eveleigh R.J."/>
            <person name="Herman E.K."/>
            <person name="Klute M.J."/>
            <person name="Nakayama T."/>
            <person name="Obornik M."/>
            <person name="Reyes-Prieto A."/>
            <person name="Armbrust E.V."/>
            <person name="Aves S.J."/>
            <person name="Beiko R.G."/>
            <person name="Coutinho P."/>
            <person name="Dacks J.B."/>
            <person name="Durnford D.G."/>
            <person name="Fast N.M."/>
            <person name="Green B.R."/>
            <person name="Grisdale C.J."/>
            <person name="Hempel F."/>
            <person name="Henrissat B."/>
            <person name="Hoppner M.P."/>
            <person name="Ishida K."/>
            <person name="Kim E."/>
            <person name="Koreny L."/>
            <person name="Kroth P.G."/>
            <person name="Liu Y."/>
            <person name="Malik S.B."/>
            <person name="Maier U.G."/>
            <person name="McRose D."/>
            <person name="Mock T."/>
            <person name="Neilson J.A."/>
            <person name="Onodera N.T."/>
            <person name="Poole A.M."/>
            <person name="Pritham E.J."/>
            <person name="Richards T.A."/>
            <person name="Rocap G."/>
            <person name="Roy S.W."/>
            <person name="Sarai C."/>
            <person name="Schaack S."/>
            <person name="Shirato S."/>
            <person name="Slamovits C.H."/>
            <person name="Spencer D.F."/>
            <person name="Suzuki S."/>
            <person name="Worden A.Z."/>
            <person name="Zauner S."/>
            <person name="Barry K."/>
            <person name="Bell C."/>
            <person name="Bharti A.K."/>
            <person name="Crow J.A."/>
            <person name="Grimwood J."/>
            <person name="Kramer R."/>
            <person name="Lindquist E."/>
            <person name="Lucas S."/>
            <person name="Salamov A."/>
            <person name="McFadden G.I."/>
            <person name="Lane C.E."/>
            <person name="Keeling P.J."/>
            <person name="Gray M.W."/>
            <person name="Grigoriev I.V."/>
            <person name="Archibald J.M."/>
        </authorList>
    </citation>
    <scope>NUCLEOTIDE SEQUENCE</scope>
    <source>
        <strain evidence="3 5">CCMP2712</strain>
    </source>
</reference>
<reference evidence="4" key="3">
    <citation type="submission" date="2016-03" db="UniProtKB">
        <authorList>
            <consortium name="EnsemblProtists"/>
        </authorList>
    </citation>
    <scope>IDENTIFICATION</scope>
</reference>
<feature type="coiled-coil region" evidence="1">
    <location>
        <begin position="138"/>
        <end position="172"/>
    </location>
</feature>
<feature type="compositionally biased region" description="Polar residues" evidence="2">
    <location>
        <begin position="111"/>
        <end position="120"/>
    </location>
</feature>
<organism evidence="3">
    <name type="scientific">Guillardia theta (strain CCMP2712)</name>
    <name type="common">Cryptophyte</name>
    <dbReference type="NCBI Taxonomy" id="905079"/>
    <lineage>
        <taxon>Eukaryota</taxon>
        <taxon>Cryptophyceae</taxon>
        <taxon>Pyrenomonadales</taxon>
        <taxon>Geminigeraceae</taxon>
        <taxon>Guillardia</taxon>
    </lineage>
</organism>
<name>L1J2P0_GUITC</name>
<dbReference type="HOGENOM" id="CLU_671669_0_0_1"/>
<feature type="region of interest" description="Disordered" evidence="2">
    <location>
        <begin position="209"/>
        <end position="229"/>
    </location>
</feature>
<proteinExistence type="predicted"/>
<feature type="compositionally biased region" description="Polar residues" evidence="2">
    <location>
        <begin position="55"/>
        <end position="80"/>
    </location>
</feature>
<dbReference type="RefSeq" id="XP_005829572.1">
    <property type="nucleotide sequence ID" value="XM_005829515.1"/>
</dbReference>
<feature type="compositionally biased region" description="Basic and acidic residues" evidence="2">
    <location>
        <begin position="97"/>
        <end position="109"/>
    </location>
</feature>
<keyword evidence="1" id="KW-0175">Coiled coil</keyword>
<dbReference type="EMBL" id="JH993015">
    <property type="protein sequence ID" value="EKX42592.1"/>
    <property type="molecule type" value="Genomic_DNA"/>
</dbReference>
<dbReference type="Proteomes" id="UP000011087">
    <property type="component" value="Unassembled WGS sequence"/>
</dbReference>
<evidence type="ECO:0000313" key="4">
    <source>
        <dbReference type="EnsemblProtists" id="EKX42592"/>
    </source>
</evidence>
<dbReference type="EnsemblProtists" id="EKX42592">
    <property type="protein sequence ID" value="EKX42592"/>
    <property type="gene ID" value="GUITHDRAFT_153476"/>
</dbReference>